<proteinExistence type="predicted"/>
<evidence type="ECO:0008006" key="4">
    <source>
        <dbReference type="Google" id="ProtNLM"/>
    </source>
</evidence>
<keyword evidence="3" id="KW-1185">Reference proteome</keyword>
<feature type="signal peptide" evidence="1">
    <location>
        <begin position="1"/>
        <end position="19"/>
    </location>
</feature>
<gene>
    <name evidence="2" type="ORF">APZ42_017253</name>
</gene>
<keyword evidence="1" id="KW-0732">Signal</keyword>
<evidence type="ECO:0000313" key="3">
    <source>
        <dbReference type="Proteomes" id="UP000076858"/>
    </source>
</evidence>
<sequence length="105" mass="12513">MKSVIALLLLLTKPTGNVAHSSTTTNQILQCRMFRHWTNIRRNGRPSFVRDYSGRWRLGSFELLYGRNLFIRRRMMELLEQLSFEIRNGGSFDQSDRMYNHFGLW</sequence>
<name>A0A164ZQB9_9CRUS</name>
<reference evidence="2 3" key="1">
    <citation type="submission" date="2016-03" db="EMBL/GenBank/DDBJ databases">
        <title>EvidentialGene: Evidence-directed Construction of Genes on Genomes.</title>
        <authorList>
            <person name="Gilbert D.G."/>
            <person name="Choi J.-H."/>
            <person name="Mockaitis K."/>
            <person name="Colbourne J."/>
            <person name="Pfrender M."/>
        </authorList>
    </citation>
    <scope>NUCLEOTIDE SEQUENCE [LARGE SCALE GENOMIC DNA]</scope>
    <source>
        <strain evidence="2 3">Xinb3</strain>
        <tissue evidence="2">Complete organism</tissue>
    </source>
</reference>
<protein>
    <recommendedName>
        <fullName evidence="4">Secreted protein</fullName>
    </recommendedName>
</protein>
<organism evidence="2 3">
    <name type="scientific">Daphnia magna</name>
    <dbReference type="NCBI Taxonomy" id="35525"/>
    <lineage>
        <taxon>Eukaryota</taxon>
        <taxon>Metazoa</taxon>
        <taxon>Ecdysozoa</taxon>
        <taxon>Arthropoda</taxon>
        <taxon>Crustacea</taxon>
        <taxon>Branchiopoda</taxon>
        <taxon>Diplostraca</taxon>
        <taxon>Cladocera</taxon>
        <taxon>Anomopoda</taxon>
        <taxon>Daphniidae</taxon>
        <taxon>Daphnia</taxon>
    </lineage>
</organism>
<dbReference type="EMBL" id="LRGB01000687">
    <property type="protein sequence ID" value="KZS16611.1"/>
    <property type="molecule type" value="Genomic_DNA"/>
</dbReference>
<feature type="chain" id="PRO_5007854935" description="Secreted protein" evidence="1">
    <location>
        <begin position="20"/>
        <end position="105"/>
    </location>
</feature>
<comment type="caution">
    <text evidence="2">The sequence shown here is derived from an EMBL/GenBank/DDBJ whole genome shotgun (WGS) entry which is preliminary data.</text>
</comment>
<evidence type="ECO:0000256" key="1">
    <source>
        <dbReference type="SAM" id="SignalP"/>
    </source>
</evidence>
<dbReference type="AlphaFoldDB" id="A0A164ZQB9"/>
<dbReference type="Proteomes" id="UP000076858">
    <property type="component" value="Unassembled WGS sequence"/>
</dbReference>
<evidence type="ECO:0000313" key="2">
    <source>
        <dbReference type="EMBL" id="KZS16611.1"/>
    </source>
</evidence>
<accession>A0A164ZQB9</accession>